<dbReference type="InterPro" id="IPR012334">
    <property type="entry name" value="Pectin_lyas_fold"/>
</dbReference>
<dbReference type="SUPFAM" id="SSF51126">
    <property type="entry name" value="Pectin lyase-like"/>
    <property type="match status" value="1"/>
</dbReference>
<dbReference type="Proteomes" id="UP000231194">
    <property type="component" value="Unassembled WGS sequence"/>
</dbReference>
<dbReference type="EMBL" id="PGVG01000071">
    <property type="protein sequence ID" value="PJG50222.1"/>
    <property type="molecule type" value="Genomic_DNA"/>
</dbReference>
<dbReference type="InterPro" id="IPR039448">
    <property type="entry name" value="Beta_helix"/>
</dbReference>
<keyword evidence="4" id="KW-1185">Reference proteome</keyword>
<protein>
    <recommendedName>
        <fullName evidence="2">Right handed beta helix domain-containing protein</fullName>
    </recommendedName>
</protein>
<reference evidence="3 4" key="1">
    <citation type="submission" date="2017-11" db="EMBL/GenBank/DDBJ databases">
        <title>Bradyrhizobium forestalis sp. nov., an efficient nitrogen-fixing bacterium isolated from nodules of forest legume species in the Amazon.</title>
        <authorList>
            <person name="Costa E.M."/>
            <person name="Guimaraes A."/>
            <person name="Carvalho T.S."/>
            <person name="Rodrigues T.L."/>
            <person name="Ribeiro P.R.A."/>
            <person name="Lebbe L."/>
            <person name="Willems A."/>
            <person name="Moreira F.M.S."/>
        </authorList>
    </citation>
    <scope>NUCLEOTIDE SEQUENCE [LARGE SCALE GENOMIC DNA]</scope>
    <source>
        <strain evidence="3 4">INPA54B</strain>
    </source>
</reference>
<dbReference type="AlphaFoldDB" id="A0A2M8QXD8"/>
<evidence type="ECO:0000313" key="4">
    <source>
        <dbReference type="Proteomes" id="UP000231194"/>
    </source>
</evidence>
<comment type="caution">
    <text evidence="3">The sequence shown here is derived from an EMBL/GenBank/DDBJ whole genome shotgun (WGS) entry which is preliminary data.</text>
</comment>
<name>A0A2M8QXD8_9BRAD</name>
<evidence type="ECO:0000256" key="1">
    <source>
        <dbReference type="SAM" id="MobiDB-lite"/>
    </source>
</evidence>
<proteinExistence type="predicted"/>
<evidence type="ECO:0000259" key="2">
    <source>
        <dbReference type="Pfam" id="PF13229"/>
    </source>
</evidence>
<dbReference type="Gene3D" id="2.60.40.10">
    <property type="entry name" value="Immunoglobulins"/>
    <property type="match status" value="1"/>
</dbReference>
<dbReference type="InterPro" id="IPR013783">
    <property type="entry name" value="Ig-like_fold"/>
</dbReference>
<dbReference type="InterPro" id="IPR011050">
    <property type="entry name" value="Pectin_lyase_fold/virulence"/>
</dbReference>
<feature type="region of interest" description="Disordered" evidence="1">
    <location>
        <begin position="219"/>
        <end position="242"/>
    </location>
</feature>
<sequence>MTVTQPGTVIDALDVKGTISVLADNVTIQNSRITSSDWTGIWIKDGITGTVVKDSEILNVGSSPDGANGIVGSGTFLRNDIHDVENGIIVTGSSLVQDNYIHDMNAPDVRLGTSLGGPHYDGIEINGGVSDVVIRHNTVINENGFVSAVMINNDFGPVSNIQVDGNYLAGGGYTLYSDGSFSSTDKISGVSFTNNELGQGTWGYYYFRGNTPVLSNNDELGTGWQTSSPTTPPSTPDIPAAPTIASWSPDTGTAGDGITDANKIALHGTAAAGSTIKVYDGSTQIGTATATSTGGWDYITNVLTDAKHTLTATATNSSGQTSAASAAVAVTVDTKAPAAPTIASDTVNTANQVVMSGA</sequence>
<dbReference type="Pfam" id="PF13229">
    <property type="entry name" value="Beta_helix"/>
    <property type="match status" value="1"/>
</dbReference>
<evidence type="ECO:0000313" key="3">
    <source>
        <dbReference type="EMBL" id="PJG50222.1"/>
    </source>
</evidence>
<dbReference type="SMART" id="SM00710">
    <property type="entry name" value="PbH1"/>
    <property type="match status" value="4"/>
</dbReference>
<dbReference type="Gene3D" id="2.160.20.10">
    <property type="entry name" value="Single-stranded right-handed beta-helix, Pectin lyase-like"/>
    <property type="match status" value="1"/>
</dbReference>
<feature type="non-terminal residue" evidence="3">
    <location>
        <position position="358"/>
    </location>
</feature>
<feature type="domain" description="Right handed beta helix" evidence="2">
    <location>
        <begin position="23"/>
        <end position="180"/>
    </location>
</feature>
<organism evidence="3 4">
    <name type="scientific">Bradyrhizobium forestalis</name>
    <dbReference type="NCBI Taxonomy" id="1419263"/>
    <lineage>
        <taxon>Bacteria</taxon>
        <taxon>Pseudomonadati</taxon>
        <taxon>Pseudomonadota</taxon>
        <taxon>Alphaproteobacteria</taxon>
        <taxon>Hyphomicrobiales</taxon>
        <taxon>Nitrobacteraceae</taxon>
        <taxon>Bradyrhizobium</taxon>
    </lineage>
</organism>
<accession>A0A2M8QXD8</accession>
<gene>
    <name evidence="3" type="ORF">CVM73_37650</name>
</gene>
<dbReference type="InterPro" id="IPR006626">
    <property type="entry name" value="PbH1"/>
</dbReference>